<dbReference type="InterPro" id="IPR050832">
    <property type="entry name" value="Bact_Acetyltransf"/>
</dbReference>
<protein>
    <submittedName>
        <fullName evidence="4">GNAT family N-acetyltransferase</fullName>
    </submittedName>
</protein>
<dbReference type="CDD" id="cd04301">
    <property type="entry name" value="NAT_SF"/>
    <property type="match status" value="1"/>
</dbReference>
<evidence type="ECO:0000313" key="4">
    <source>
        <dbReference type="EMBL" id="REJ06482.1"/>
    </source>
</evidence>
<organism evidence="4 5">
    <name type="scientific">Microbacterium bovistercoris</name>
    <dbReference type="NCBI Taxonomy" id="2293570"/>
    <lineage>
        <taxon>Bacteria</taxon>
        <taxon>Bacillati</taxon>
        <taxon>Actinomycetota</taxon>
        <taxon>Actinomycetes</taxon>
        <taxon>Micrococcales</taxon>
        <taxon>Microbacteriaceae</taxon>
        <taxon>Microbacterium</taxon>
    </lineage>
</organism>
<feature type="domain" description="N-acetyltransferase" evidence="3">
    <location>
        <begin position="7"/>
        <end position="160"/>
    </location>
</feature>
<dbReference type="OrthoDB" id="9805924at2"/>
<name>A0A371NWC3_9MICO</name>
<evidence type="ECO:0000256" key="2">
    <source>
        <dbReference type="ARBA" id="ARBA00023315"/>
    </source>
</evidence>
<dbReference type="Proteomes" id="UP000262172">
    <property type="component" value="Unassembled WGS sequence"/>
</dbReference>
<dbReference type="EMBL" id="QUAB01000034">
    <property type="protein sequence ID" value="REJ06482.1"/>
    <property type="molecule type" value="Genomic_DNA"/>
</dbReference>
<comment type="caution">
    <text evidence="4">The sequence shown here is derived from an EMBL/GenBank/DDBJ whole genome shotgun (WGS) entry which is preliminary data.</text>
</comment>
<gene>
    <name evidence="4" type="ORF">DY023_06190</name>
</gene>
<proteinExistence type="predicted"/>
<dbReference type="RefSeq" id="WP_116241476.1">
    <property type="nucleotide sequence ID" value="NZ_QUAB01000034.1"/>
</dbReference>
<dbReference type="GO" id="GO:0016747">
    <property type="term" value="F:acyltransferase activity, transferring groups other than amino-acyl groups"/>
    <property type="evidence" value="ECO:0007669"/>
    <property type="project" value="InterPro"/>
</dbReference>
<dbReference type="AlphaFoldDB" id="A0A371NWC3"/>
<reference evidence="4 5" key="1">
    <citation type="submission" date="2018-08" db="EMBL/GenBank/DDBJ databases">
        <title>Isolation, diversity and antifungal activity of Actinobacteria from cow dung.</title>
        <authorList>
            <person name="Ling L."/>
        </authorList>
    </citation>
    <scope>NUCLEOTIDE SEQUENCE [LARGE SCALE GENOMIC DNA]</scope>
    <source>
        <strain evidence="4 5">NEAU-LLE</strain>
    </source>
</reference>
<dbReference type="InterPro" id="IPR000182">
    <property type="entry name" value="GNAT_dom"/>
</dbReference>
<dbReference type="SUPFAM" id="SSF55729">
    <property type="entry name" value="Acyl-CoA N-acyltransferases (Nat)"/>
    <property type="match status" value="1"/>
</dbReference>
<dbReference type="Gene3D" id="3.40.630.30">
    <property type="match status" value="1"/>
</dbReference>
<evidence type="ECO:0000256" key="1">
    <source>
        <dbReference type="ARBA" id="ARBA00022679"/>
    </source>
</evidence>
<accession>A0A371NWC3</accession>
<keyword evidence="1 4" id="KW-0808">Transferase</keyword>
<evidence type="ECO:0000313" key="5">
    <source>
        <dbReference type="Proteomes" id="UP000262172"/>
    </source>
</evidence>
<sequence length="162" mass="17934">MDPRADVTVDLAEAADAAVLTRLQIAFGDEFDSPEPPFEALLPRFRRFLADPAAFALLAKDAGEVVGYAVVALRPAIYNEGGRVATLDELYVRPSRRSRGIGALLLDRAVQESRARDAGEMHINVDSPDVDARRFYERHGFRNSLPGTDDPVLWYFAEWDAG</sequence>
<dbReference type="PROSITE" id="PS51186">
    <property type="entry name" value="GNAT"/>
    <property type="match status" value="1"/>
</dbReference>
<dbReference type="PANTHER" id="PTHR43877">
    <property type="entry name" value="AMINOALKYLPHOSPHONATE N-ACETYLTRANSFERASE-RELATED-RELATED"/>
    <property type="match status" value="1"/>
</dbReference>
<dbReference type="InterPro" id="IPR016181">
    <property type="entry name" value="Acyl_CoA_acyltransferase"/>
</dbReference>
<dbReference type="Pfam" id="PF00583">
    <property type="entry name" value="Acetyltransf_1"/>
    <property type="match status" value="1"/>
</dbReference>
<keyword evidence="5" id="KW-1185">Reference proteome</keyword>
<keyword evidence="2" id="KW-0012">Acyltransferase</keyword>
<evidence type="ECO:0000259" key="3">
    <source>
        <dbReference type="PROSITE" id="PS51186"/>
    </source>
</evidence>